<comment type="function">
    <text evidence="6">Part of a membrane-bound complex that couples electron transfer with translocation of ions across the membrane.</text>
</comment>
<feature type="modified residue" description="FMN phosphoryl threonine" evidence="6">
    <location>
        <position position="179"/>
    </location>
</feature>
<evidence type="ECO:0000256" key="4">
    <source>
        <dbReference type="ARBA" id="ARBA00022643"/>
    </source>
</evidence>
<dbReference type="OrthoDB" id="9784165at2"/>
<dbReference type="GO" id="GO:0022900">
    <property type="term" value="P:electron transport chain"/>
    <property type="evidence" value="ECO:0007669"/>
    <property type="project" value="UniProtKB-UniRule"/>
</dbReference>
<keyword evidence="10" id="KW-1185">Reference proteome</keyword>
<dbReference type="GO" id="GO:0010181">
    <property type="term" value="F:FMN binding"/>
    <property type="evidence" value="ECO:0007669"/>
    <property type="project" value="InterPro"/>
</dbReference>
<keyword evidence="6" id="KW-0997">Cell inner membrane</keyword>
<name>Q2SKU8_HAHCH</name>
<protein>
    <recommendedName>
        <fullName evidence="6">Ion-translocating oxidoreductase complex subunit G</fullName>
        <ecNumber evidence="6">7.-.-.-</ecNumber>
    </recommendedName>
    <alternativeName>
        <fullName evidence="6">Rnf electron transport complex subunit G</fullName>
    </alternativeName>
</protein>
<evidence type="ECO:0000256" key="1">
    <source>
        <dbReference type="ARBA" id="ARBA00022448"/>
    </source>
</evidence>
<keyword evidence="5 6" id="KW-0249">Electron transport</keyword>
<evidence type="ECO:0000313" key="9">
    <source>
        <dbReference type="EMBL" id="ABC28726.1"/>
    </source>
</evidence>
<evidence type="ECO:0000256" key="6">
    <source>
        <dbReference type="HAMAP-Rule" id="MF_00479"/>
    </source>
</evidence>
<gene>
    <name evidence="6 9" type="primary">rnfG</name>
    <name evidence="9" type="ordered locus">HCH_01889</name>
</gene>
<comment type="subunit">
    <text evidence="6">The complex is composed of six subunits: RnfA, RnfB, RnfC, RnfD, RnfE and RnfG.</text>
</comment>
<dbReference type="KEGG" id="hch:HCH_01889"/>
<dbReference type="GO" id="GO:0005886">
    <property type="term" value="C:plasma membrane"/>
    <property type="evidence" value="ECO:0007669"/>
    <property type="project" value="UniProtKB-SubCell"/>
</dbReference>
<keyword evidence="6 7" id="KW-0472">Membrane</keyword>
<dbReference type="STRING" id="349521.HCH_01889"/>
<dbReference type="HOGENOM" id="CLU_077882_1_0_6"/>
<dbReference type="RefSeq" id="WP_011395797.1">
    <property type="nucleotide sequence ID" value="NC_007645.1"/>
</dbReference>
<evidence type="ECO:0000256" key="2">
    <source>
        <dbReference type="ARBA" id="ARBA00022553"/>
    </source>
</evidence>
<accession>Q2SKU8</accession>
<keyword evidence="2 6" id="KW-0597">Phosphoprotein</keyword>
<dbReference type="EC" id="7.-.-.-" evidence="6"/>
<dbReference type="PANTHER" id="PTHR36118">
    <property type="entry name" value="ION-TRANSLOCATING OXIDOREDUCTASE COMPLEX SUBUNIT G"/>
    <property type="match status" value="1"/>
</dbReference>
<dbReference type="GO" id="GO:0009055">
    <property type="term" value="F:electron transfer activity"/>
    <property type="evidence" value="ECO:0007669"/>
    <property type="project" value="InterPro"/>
</dbReference>
<evidence type="ECO:0000256" key="7">
    <source>
        <dbReference type="SAM" id="Phobius"/>
    </source>
</evidence>
<feature type="transmembrane region" description="Helical" evidence="7">
    <location>
        <begin position="7"/>
        <end position="28"/>
    </location>
</feature>
<organism evidence="9 10">
    <name type="scientific">Hahella chejuensis (strain KCTC 2396)</name>
    <dbReference type="NCBI Taxonomy" id="349521"/>
    <lineage>
        <taxon>Bacteria</taxon>
        <taxon>Pseudomonadati</taxon>
        <taxon>Pseudomonadota</taxon>
        <taxon>Gammaproteobacteria</taxon>
        <taxon>Oceanospirillales</taxon>
        <taxon>Hahellaceae</taxon>
        <taxon>Hahella</taxon>
    </lineage>
</organism>
<keyword evidence="6 7" id="KW-0812">Transmembrane</keyword>
<dbReference type="EMBL" id="CP000155">
    <property type="protein sequence ID" value="ABC28726.1"/>
    <property type="molecule type" value="Genomic_DNA"/>
</dbReference>
<proteinExistence type="inferred from homology"/>
<dbReference type="PANTHER" id="PTHR36118:SF1">
    <property type="entry name" value="ION-TRANSLOCATING OXIDOREDUCTASE COMPLEX SUBUNIT G"/>
    <property type="match status" value="1"/>
</dbReference>
<dbReference type="Proteomes" id="UP000000238">
    <property type="component" value="Chromosome"/>
</dbReference>
<keyword evidence="4 6" id="KW-0288">FMN</keyword>
<dbReference type="NCBIfam" id="TIGR01947">
    <property type="entry name" value="rnfG"/>
    <property type="match status" value="1"/>
</dbReference>
<dbReference type="AlphaFoldDB" id="Q2SKU8"/>
<keyword evidence="6" id="KW-1003">Cell membrane</keyword>
<comment type="similarity">
    <text evidence="6">Belongs to the RnfG family.</text>
</comment>
<reference evidence="9 10" key="1">
    <citation type="journal article" date="2005" name="Nucleic Acids Res.">
        <title>Genomic blueprint of Hahella chejuensis, a marine microbe producing an algicidal agent.</title>
        <authorList>
            <person name="Jeong H."/>
            <person name="Yim J.H."/>
            <person name="Lee C."/>
            <person name="Choi S.-H."/>
            <person name="Park Y.K."/>
            <person name="Yoon S.H."/>
            <person name="Hur C.-G."/>
            <person name="Kang H.-Y."/>
            <person name="Kim D."/>
            <person name="Lee H.H."/>
            <person name="Park K.H."/>
            <person name="Park S.-H."/>
            <person name="Park H.-S."/>
            <person name="Lee H.K."/>
            <person name="Oh T.K."/>
            <person name="Kim J.F."/>
        </authorList>
    </citation>
    <scope>NUCLEOTIDE SEQUENCE [LARGE SCALE GENOMIC DNA]</scope>
    <source>
        <strain evidence="9 10">KCTC 2396</strain>
    </source>
</reference>
<keyword evidence="1 6" id="KW-0813">Transport</keyword>
<dbReference type="InterPro" id="IPR007329">
    <property type="entry name" value="FMN-bd"/>
</dbReference>
<feature type="domain" description="FMN-binding" evidence="8">
    <location>
        <begin position="104"/>
        <end position="196"/>
    </location>
</feature>
<dbReference type="eggNOG" id="COG4659">
    <property type="taxonomic scope" value="Bacteria"/>
</dbReference>
<keyword evidence="9" id="KW-0830">Ubiquinone</keyword>
<dbReference type="HAMAP" id="MF_00479">
    <property type="entry name" value="RsxG_RnfG"/>
    <property type="match status" value="1"/>
</dbReference>
<dbReference type="InterPro" id="IPR010209">
    <property type="entry name" value="Ion_transpt_RnfG/RsxG"/>
</dbReference>
<keyword evidence="3 6" id="KW-0285">Flavoprotein</keyword>
<evidence type="ECO:0000256" key="5">
    <source>
        <dbReference type="ARBA" id="ARBA00022982"/>
    </source>
</evidence>
<evidence type="ECO:0000256" key="3">
    <source>
        <dbReference type="ARBA" id="ARBA00022630"/>
    </source>
</evidence>
<keyword evidence="6 7" id="KW-1133">Transmembrane helix</keyword>
<keyword evidence="6" id="KW-1278">Translocase</keyword>
<dbReference type="SMART" id="SM00900">
    <property type="entry name" value="FMN_bind"/>
    <property type="match status" value="1"/>
</dbReference>
<dbReference type="Pfam" id="PF04205">
    <property type="entry name" value="FMN_bind"/>
    <property type="match status" value="1"/>
</dbReference>
<evidence type="ECO:0000313" key="10">
    <source>
        <dbReference type="Proteomes" id="UP000000238"/>
    </source>
</evidence>
<dbReference type="NCBIfam" id="NF002519">
    <property type="entry name" value="PRK01908.1"/>
    <property type="match status" value="1"/>
</dbReference>
<sequence length="217" mass="23061">MNALQASILRGGIGLAIFAVVTAGLIAVTQVSTADRIADAEKHARAKALYEVVPRTEHDNDMLAAPILLHPDPLLGAKDTTEAYLATLHGSPVAVILPFVAPDGYTGEIQGIVGVQPDGTVKGVRITAHKETPGLGDKIEARKSPWVEQFPGRSLSAPAEDRWKVKKDGGDFDQMTGATITPRAVVKAVRNALTYFQGHRDQLLRNGNSVNTAAAQE</sequence>
<dbReference type="PIRSF" id="PIRSF006091">
    <property type="entry name" value="E_trnsport_RnfG"/>
    <property type="match status" value="1"/>
</dbReference>
<comment type="cofactor">
    <cofactor evidence="6">
        <name>FMN</name>
        <dbReference type="ChEBI" id="CHEBI:58210"/>
    </cofactor>
</comment>
<comment type="subcellular location">
    <subcellularLocation>
        <location evidence="6">Cell inner membrane</location>
        <topology evidence="6">Single-pass membrane protein</topology>
    </subcellularLocation>
</comment>
<evidence type="ECO:0000259" key="8">
    <source>
        <dbReference type="SMART" id="SM00900"/>
    </source>
</evidence>